<feature type="region of interest" description="Disordered" evidence="11">
    <location>
        <begin position="430"/>
        <end position="452"/>
    </location>
</feature>
<evidence type="ECO:0000256" key="5">
    <source>
        <dbReference type="ARBA" id="ARBA00022630"/>
    </source>
</evidence>
<keyword evidence="6" id="KW-0274">FAD</keyword>
<dbReference type="GO" id="GO:0016491">
    <property type="term" value="F:oxidoreductase activity"/>
    <property type="evidence" value="ECO:0007669"/>
    <property type="project" value="UniProtKB-KW"/>
</dbReference>
<comment type="catalytic activity">
    <reaction evidence="10">
        <text>L-ornithine + NADH + O2 = N(5)-hydroxy-L-ornithine + NAD(+) + H2O</text>
        <dbReference type="Rhea" id="RHEA:41512"/>
        <dbReference type="ChEBI" id="CHEBI:15377"/>
        <dbReference type="ChEBI" id="CHEBI:15379"/>
        <dbReference type="ChEBI" id="CHEBI:46911"/>
        <dbReference type="ChEBI" id="CHEBI:57540"/>
        <dbReference type="ChEBI" id="CHEBI:57945"/>
        <dbReference type="ChEBI" id="CHEBI:78275"/>
        <dbReference type="EC" id="1.14.13.196"/>
    </reaction>
</comment>
<dbReference type="EC" id="1.14.13.196" evidence="4"/>
<keyword evidence="5" id="KW-0285">Flavoprotein</keyword>
<name>A0AAF0J4M6_9BASI</name>
<dbReference type="InterPro" id="IPR036188">
    <property type="entry name" value="FAD/NAD-bd_sf"/>
</dbReference>
<evidence type="ECO:0000313" key="13">
    <source>
        <dbReference type="Proteomes" id="UP001219933"/>
    </source>
</evidence>
<protein>
    <recommendedName>
        <fullName evidence="4">L-ornithine N(5)-monooxygenase [NAD(P)H]</fullName>
        <ecNumber evidence="4">1.14.13.196</ecNumber>
    </recommendedName>
</protein>
<comment type="pathway">
    <text evidence="2">Siderophore biosynthesis.</text>
</comment>
<comment type="similarity">
    <text evidence="3">Belongs to the lysine N(6)-hydroxylase/L-ornithine N(5)-oxygenase family.</text>
</comment>
<dbReference type="AlphaFoldDB" id="A0AAF0J4M6"/>
<evidence type="ECO:0000256" key="8">
    <source>
        <dbReference type="ARBA" id="ARBA00023002"/>
    </source>
</evidence>
<evidence type="ECO:0000256" key="6">
    <source>
        <dbReference type="ARBA" id="ARBA00022827"/>
    </source>
</evidence>
<accession>A0AAF0J4M6</accession>
<dbReference type="GO" id="GO:0006879">
    <property type="term" value="P:intracellular iron ion homeostasis"/>
    <property type="evidence" value="ECO:0007669"/>
    <property type="project" value="TreeGrafter"/>
</dbReference>
<evidence type="ECO:0000256" key="11">
    <source>
        <dbReference type="SAM" id="MobiDB-lite"/>
    </source>
</evidence>
<evidence type="ECO:0000256" key="2">
    <source>
        <dbReference type="ARBA" id="ARBA00004924"/>
    </source>
</evidence>
<comment type="cofactor">
    <cofactor evidence="1">
        <name>FAD</name>
        <dbReference type="ChEBI" id="CHEBI:57692"/>
    </cofactor>
</comment>
<sequence length="498" mass="55215">MAPIFDLVGVGFGPANLSLCIALHESEEARTKGFSMVFLEKQPQFAWHRTLLLPGTQLQVSPMKDLVTMRDPTSYFSFTNFLHVHGRLPAYINRSESVPSRREWSAYLAWAARSMEQYARYGTTVLDIEPVKGSDGKVAYNRVIARDASGNTHSYLARNVCVAVGGQANIPESLTSVIDAPRVIHSAQFLTQMKTLEPILRAKKSLRLAVLGAGQSSAEMLVYLLDRFPEAQIDMIFRASALVPSDDTPFVNSAAFDPASSQRFWELPLKLRRQHVVEFKHTNYSVVRADLIAQIYEAAYEERVELDGETSECRICIQPNTLVLNSEESGDQIVLHTRPVHVAEPVSNTFDAVFLGTGFVRDAYRMPFVDSLRSHFSLLSADGVQRLRESEEAFDNSGDAVADPEAERGRTRGITRDYFLVPDEPDAWNTTSETISSVPKEATENVEAPAETRDRVVSPRILVLGCNESTHGISDSLLSVAAHRAGIIKSSLLARTPE</sequence>
<dbReference type="EMBL" id="CP119877">
    <property type="protein sequence ID" value="WFD33582.1"/>
    <property type="molecule type" value="Genomic_DNA"/>
</dbReference>
<keyword evidence="8 12" id="KW-0560">Oxidoreductase</keyword>
<dbReference type="Gene3D" id="3.50.50.60">
    <property type="entry name" value="FAD/NAD(P)-binding domain"/>
    <property type="match status" value="1"/>
</dbReference>
<gene>
    <name evidence="12" type="ORF">MCUN1_000395</name>
</gene>
<reference evidence="12" key="1">
    <citation type="submission" date="2023-03" db="EMBL/GenBank/DDBJ databases">
        <title>Mating type loci evolution in Malassezia.</title>
        <authorList>
            <person name="Coelho M.A."/>
        </authorList>
    </citation>
    <scope>NUCLEOTIDE SEQUENCE</scope>
    <source>
        <strain evidence="12">CBS 11721</strain>
    </source>
</reference>
<evidence type="ECO:0000256" key="7">
    <source>
        <dbReference type="ARBA" id="ARBA00022857"/>
    </source>
</evidence>
<evidence type="ECO:0000256" key="9">
    <source>
        <dbReference type="ARBA" id="ARBA00047598"/>
    </source>
</evidence>
<dbReference type="Pfam" id="PF13434">
    <property type="entry name" value="Lys_Orn_oxgnase"/>
    <property type="match status" value="1"/>
</dbReference>
<dbReference type="InterPro" id="IPR025700">
    <property type="entry name" value="Lys/Orn_oxygenase"/>
</dbReference>
<proteinExistence type="inferred from homology"/>
<dbReference type="Proteomes" id="UP001219933">
    <property type="component" value="Chromosome 1"/>
</dbReference>
<evidence type="ECO:0000256" key="1">
    <source>
        <dbReference type="ARBA" id="ARBA00001974"/>
    </source>
</evidence>
<evidence type="ECO:0000313" key="12">
    <source>
        <dbReference type="EMBL" id="WFD33582.1"/>
    </source>
</evidence>
<dbReference type="SUPFAM" id="SSF51905">
    <property type="entry name" value="FAD/NAD(P)-binding domain"/>
    <property type="match status" value="1"/>
</dbReference>
<organism evidence="12 13">
    <name type="scientific">Malassezia cuniculi</name>
    <dbReference type="NCBI Taxonomy" id="948313"/>
    <lineage>
        <taxon>Eukaryota</taxon>
        <taxon>Fungi</taxon>
        <taxon>Dikarya</taxon>
        <taxon>Basidiomycota</taxon>
        <taxon>Ustilaginomycotina</taxon>
        <taxon>Malasseziomycetes</taxon>
        <taxon>Malasseziales</taxon>
        <taxon>Malasseziaceae</taxon>
        <taxon>Malassezia</taxon>
    </lineage>
</organism>
<evidence type="ECO:0000256" key="10">
    <source>
        <dbReference type="ARBA" id="ARBA00049248"/>
    </source>
</evidence>
<keyword evidence="7" id="KW-0521">NADP</keyword>
<evidence type="ECO:0000256" key="3">
    <source>
        <dbReference type="ARBA" id="ARBA00007588"/>
    </source>
</evidence>
<dbReference type="PANTHER" id="PTHR42802:SF1">
    <property type="entry name" value="L-ORNITHINE N(5)-MONOOXYGENASE"/>
    <property type="match status" value="1"/>
</dbReference>
<keyword evidence="13" id="KW-1185">Reference proteome</keyword>
<evidence type="ECO:0000256" key="4">
    <source>
        <dbReference type="ARBA" id="ARBA00012881"/>
    </source>
</evidence>
<dbReference type="PANTHER" id="PTHR42802">
    <property type="entry name" value="MONOOXYGENASE"/>
    <property type="match status" value="1"/>
</dbReference>
<comment type="catalytic activity">
    <reaction evidence="9">
        <text>L-ornithine + NADPH + O2 = N(5)-hydroxy-L-ornithine + NADP(+) + H2O</text>
        <dbReference type="Rhea" id="RHEA:41508"/>
        <dbReference type="ChEBI" id="CHEBI:15377"/>
        <dbReference type="ChEBI" id="CHEBI:15379"/>
        <dbReference type="ChEBI" id="CHEBI:46911"/>
        <dbReference type="ChEBI" id="CHEBI:57783"/>
        <dbReference type="ChEBI" id="CHEBI:58349"/>
        <dbReference type="ChEBI" id="CHEBI:78275"/>
        <dbReference type="EC" id="1.14.13.196"/>
    </reaction>
</comment>